<sequence length="133" mass="14703">MSINILSLVIDGCQHRGMKPQVKLSLCCTPLLSAPLSPDEATRIATLFRVLGEPARLQLLSYIASQPLGEACVCELTELLDLSQPTISHHLKVMYEVGLLSKERRGNWIYYKVVPEQIEALQNTLSVSPKVSS</sequence>
<proteinExistence type="predicted"/>
<name>A0AAP5IBT4_9CYAN</name>
<dbReference type="InterPro" id="IPR036390">
    <property type="entry name" value="WH_DNA-bd_sf"/>
</dbReference>
<dbReference type="InterPro" id="IPR001845">
    <property type="entry name" value="HTH_ArsR_DNA-bd_dom"/>
</dbReference>
<evidence type="ECO:0000313" key="6">
    <source>
        <dbReference type="Proteomes" id="UP000667802"/>
    </source>
</evidence>
<dbReference type="InterPro" id="IPR051081">
    <property type="entry name" value="HTH_MetalResp_TranReg"/>
</dbReference>
<evidence type="ECO:0000259" key="4">
    <source>
        <dbReference type="PROSITE" id="PS50987"/>
    </source>
</evidence>
<dbReference type="NCBIfam" id="NF033788">
    <property type="entry name" value="HTH_metalloreg"/>
    <property type="match status" value="1"/>
</dbReference>
<keyword evidence="1" id="KW-0805">Transcription regulation</keyword>
<evidence type="ECO:0000256" key="2">
    <source>
        <dbReference type="ARBA" id="ARBA00023125"/>
    </source>
</evidence>
<feature type="domain" description="HTH arsR-type" evidence="4">
    <location>
        <begin position="36"/>
        <end position="133"/>
    </location>
</feature>
<evidence type="ECO:0000256" key="3">
    <source>
        <dbReference type="ARBA" id="ARBA00023163"/>
    </source>
</evidence>
<comment type="caution">
    <text evidence="5">The sequence shown here is derived from an EMBL/GenBank/DDBJ whole genome shotgun (WGS) entry which is preliminary data.</text>
</comment>
<dbReference type="Gene3D" id="1.10.10.10">
    <property type="entry name" value="Winged helix-like DNA-binding domain superfamily/Winged helix DNA-binding domain"/>
    <property type="match status" value="1"/>
</dbReference>
<dbReference type="AlphaFoldDB" id="A0AAP5IBT4"/>
<organism evidence="5 6">
    <name type="scientific">Aetokthonos hydrillicola Thurmond2011</name>
    <dbReference type="NCBI Taxonomy" id="2712845"/>
    <lineage>
        <taxon>Bacteria</taxon>
        <taxon>Bacillati</taxon>
        <taxon>Cyanobacteriota</taxon>
        <taxon>Cyanophyceae</taxon>
        <taxon>Nostocales</taxon>
        <taxon>Hapalosiphonaceae</taxon>
        <taxon>Aetokthonos</taxon>
    </lineage>
</organism>
<dbReference type="GO" id="GO:0003700">
    <property type="term" value="F:DNA-binding transcription factor activity"/>
    <property type="evidence" value="ECO:0007669"/>
    <property type="project" value="InterPro"/>
</dbReference>
<dbReference type="SMART" id="SM00418">
    <property type="entry name" value="HTH_ARSR"/>
    <property type="match status" value="1"/>
</dbReference>
<dbReference type="GO" id="GO:0003677">
    <property type="term" value="F:DNA binding"/>
    <property type="evidence" value="ECO:0007669"/>
    <property type="project" value="UniProtKB-KW"/>
</dbReference>
<protein>
    <submittedName>
        <fullName evidence="5">Metalloregulator ArsR/SmtB family transcription factor</fullName>
    </submittedName>
</protein>
<dbReference type="CDD" id="cd00090">
    <property type="entry name" value="HTH_ARSR"/>
    <property type="match status" value="1"/>
</dbReference>
<dbReference type="Pfam" id="PF01022">
    <property type="entry name" value="HTH_5"/>
    <property type="match status" value="1"/>
</dbReference>
<keyword evidence="3" id="KW-0804">Transcription</keyword>
<evidence type="ECO:0000313" key="5">
    <source>
        <dbReference type="EMBL" id="MDR9898702.1"/>
    </source>
</evidence>
<keyword evidence="6" id="KW-1185">Reference proteome</keyword>
<dbReference type="PROSITE" id="PS50987">
    <property type="entry name" value="HTH_ARSR_2"/>
    <property type="match status" value="1"/>
</dbReference>
<dbReference type="PANTHER" id="PTHR33154">
    <property type="entry name" value="TRANSCRIPTIONAL REGULATOR, ARSR FAMILY"/>
    <property type="match status" value="1"/>
</dbReference>
<dbReference type="SUPFAM" id="SSF46785">
    <property type="entry name" value="Winged helix' DNA-binding domain"/>
    <property type="match status" value="1"/>
</dbReference>
<dbReference type="EMBL" id="JAALHA020000019">
    <property type="protein sequence ID" value="MDR9898702.1"/>
    <property type="molecule type" value="Genomic_DNA"/>
</dbReference>
<dbReference type="PRINTS" id="PR00778">
    <property type="entry name" value="HTHARSR"/>
</dbReference>
<dbReference type="PANTHER" id="PTHR33154:SF18">
    <property type="entry name" value="ARSENICAL RESISTANCE OPERON REPRESSOR"/>
    <property type="match status" value="1"/>
</dbReference>
<accession>A0AAP5IBT4</accession>
<dbReference type="InterPro" id="IPR036388">
    <property type="entry name" value="WH-like_DNA-bd_sf"/>
</dbReference>
<evidence type="ECO:0000256" key="1">
    <source>
        <dbReference type="ARBA" id="ARBA00023015"/>
    </source>
</evidence>
<reference evidence="6" key="1">
    <citation type="journal article" date="2021" name="Science">
        <title>Hunting the eagle killer: A cyanobacterial neurotoxin causes vacuolar myelinopathy.</title>
        <authorList>
            <person name="Breinlinger S."/>
            <person name="Phillips T.J."/>
            <person name="Haram B.N."/>
            <person name="Mares J."/>
            <person name="Martinez Yerena J.A."/>
            <person name="Hrouzek P."/>
            <person name="Sobotka R."/>
            <person name="Henderson W.M."/>
            <person name="Schmieder P."/>
            <person name="Williams S.M."/>
            <person name="Lauderdale J.D."/>
            <person name="Wilde H.D."/>
            <person name="Gerrin W."/>
            <person name="Kust A."/>
            <person name="Washington J.W."/>
            <person name="Wagner C."/>
            <person name="Geier B."/>
            <person name="Liebeke M."/>
            <person name="Enke H."/>
            <person name="Niedermeyer T.H.J."/>
            <person name="Wilde S.B."/>
        </authorList>
    </citation>
    <scope>NUCLEOTIDE SEQUENCE [LARGE SCALE GENOMIC DNA]</scope>
    <source>
        <strain evidence="6">Thurmond2011</strain>
    </source>
</reference>
<dbReference type="InterPro" id="IPR011991">
    <property type="entry name" value="ArsR-like_HTH"/>
</dbReference>
<gene>
    <name evidence="5" type="ORF">G7B40_029705</name>
</gene>
<keyword evidence="2" id="KW-0238">DNA-binding</keyword>
<dbReference type="Proteomes" id="UP000667802">
    <property type="component" value="Unassembled WGS sequence"/>
</dbReference>